<comment type="subcellular location">
    <subcellularLocation>
        <location evidence="1">Cell membrane</location>
        <topology evidence="1">Multi-pass membrane protein</topology>
    </subcellularLocation>
</comment>
<evidence type="ECO:0000256" key="4">
    <source>
        <dbReference type="ARBA" id="ARBA00022475"/>
    </source>
</evidence>
<evidence type="ECO:0000313" key="9">
    <source>
        <dbReference type="EMBL" id="MDM7857609.1"/>
    </source>
</evidence>
<evidence type="ECO:0000256" key="6">
    <source>
        <dbReference type="ARBA" id="ARBA00022989"/>
    </source>
</evidence>
<sequence>MKVARWLSQNLSLSIPLFLLLGLVAGFWLPSANLSVLITPLTLLMVYPMMVNIKPKQLLESGHGSVQFWALVINFLFIPFVAFILGRLFFSDKPELALGLLLTSLLPTSGMTISWTGFAKGNVPAAIKLTLVGLFLGSLLTPFYVHLLLGAQLPVKLMLVFQQILFFIAIPLFAGQLTRAVLLRRYGQENFQKHLAPNFPILSSIGVLGIVFVAMALKGPELIKSPSLVVYIIVPLVLLYAINYAVSTFVARKSLSRGNGIALVYGTVMRNLSIALALSMTAFGEAGAQAALLIALAYIIQVQSAAWYVKLTEHLFPAEPEQQ</sequence>
<gene>
    <name evidence="9" type="ORF">QEZ41_04875</name>
</gene>
<dbReference type="PANTHER" id="PTHR43057">
    <property type="entry name" value="ARSENITE EFFLUX TRANSPORTER"/>
    <property type="match status" value="1"/>
</dbReference>
<keyword evidence="6 8" id="KW-1133">Transmembrane helix</keyword>
<proteinExistence type="inferred from homology"/>
<comment type="caution">
    <text evidence="9">The sequence shown here is derived from an EMBL/GenBank/DDBJ whole genome shotgun (WGS) entry which is preliminary data.</text>
</comment>
<dbReference type="PANTHER" id="PTHR43057:SF1">
    <property type="entry name" value="ARSENICAL-RESISTANCE PROTEIN 3"/>
    <property type="match status" value="1"/>
</dbReference>
<dbReference type="Gene3D" id="1.20.1530.20">
    <property type="match status" value="1"/>
</dbReference>
<evidence type="ECO:0000256" key="7">
    <source>
        <dbReference type="ARBA" id="ARBA00023136"/>
    </source>
</evidence>
<reference evidence="9 10" key="1">
    <citation type="submission" date="2023-06" db="EMBL/GenBank/DDBJ databases">
        <title>Thiopseudomonas sp. CY1220 draft genome sequence.</title>
        <authorList>
            <person name="Zhao G."/>
            <person name="An M."/>
        </authorList>
    </citation>
    <scope>NUCLEOTIDE SEQUENCE [LARGE SCALE GENOMIC DNA]</scope>
    <source>
        <strain evidence="9 10">CY1220</strain>
    </source>
</reference>
<feature type="transmembrane region" description="Helical" evidence="8">
    <location>
        <begin position="195"/>
        <end position="217"/>
    </location>
</feature>
<keyword evidence="7 8" id="KW-0472">Membrane</keyword>
<feature type="transmembrane region" description="Helical" evidence="8">
    <location>
        <begin position="66"/>
        <end position="90"/>
    </location>
</feature>
<evidence type="ECO:0000256" key="5">
    <source>
        <dbReference type="ARBA" id="ARBA00022692"/>
    </source>
</evidence>
<comment type="similarity">
    <text evidence="2">Belongs to the arsenical resistance-3 (ACR3) (TC 2.A.59) family.</text>
</comment>
<keyword evidence="3" id="KW-0813">Transport</keyword>
<keyword evidence="4" id="KW-1003">Cell membrane</keyword>
<evidence type="ECO:0000256" key="3">
    <source>
        <dbReference type="ARBA" id="ARBA00022448"/>
    </source>
</evidence>
<dbReference type="InterPro" id="IPR004706">
    <property type="entry name" value="Arsenical-R_Acr3"/>
</dbReference>
<dbReference type="Proteomes" id="UP001241056">
    <property type="component" value="Unassembled WGS sequence"/>
</dbReference>
<dbReference type="EMBL" id="JAUCDY010000004">
    <property type="protein sequence ID" value="MDM7857609.1"/>
    <property type="molecule type" value="Genomic_DNA"/>
</dbReference>
<protein>
    <submittedName>
        <fullName evidence="9">Bile acid:sodium symporter</fullName>
    </submittedName>
</protein>
<keyword evidence="10" id="KW-1185">Reference proteome</keyword>
<accession>A0ABT7SQ30</accession>
<name>A0ABT7SQ30_9GAMM</name>
<feature type="transmembrane region" description="Helical" evidence="8">
    <location>
        <begin position="125"/>
        <end position="145"/>
    </location>
</feature>
<evidence type="ECO:0000256" key="2">
    <source>
        <dbReference type="ARBA" id="ARBA00010110"/>
    </source>
</evidence>
<dbReference type="Pfam" id="PF01758">
    <property type="entry name" value="SBF"/>
    <property type="match status" value="1"/>
</dbReference>
<keyword evidence="5 8" id="KW-0812">Transmembrane</keyword>
<dbReference type="InterPro" id="IPR002657">
    <property type="entry name" value="BilAc:Na_symport/Acr3"/>
</dbReference>
<feature type="transmembrane region" description="Helical" evidence="8">
    <location>
        <begin position="262"/>
        <end position="284"/>
    </location>
</feature>
<evidence type="ECO:0000256" key="1">
    <source>
        <dbReference type="ARBA" id="ARBA00004651"/>
    </source>
</evidence>
<dbReference type="InterPro" id="IPR038770">
    <property type="entry name" value="Na+/solute_symporter_sf"/>
</dbReference>
<feature type="transmembrane region" description="Helical" evidence="8">
    <location>
        <begin position="96"/>
        <end position="118"/>
    </location>
</feature>
<feature type="transmembrane region" description="Helical" evidence="8">
    <location>
        <begin position="157"/>
        <end position="174"/>
    </location>
</feature>
<organism evidence="9 10">
    <name type="scientific">Thiopseudomonas acetoxidans</name>
    <dbReference type="NCBI Taxonomy" id="3041622"/>
    <lineage>
        <taxon>Bacteria</taxon>
        <taxon>Pseudomonadati</taxon>
        <taxon>Pseudomonadota</taxon>
        <taxon>Gammaproteobacteria</taxon>
        <taxon>Pseudomonadales</taxon>
        <taxon>Pseudomonadaceae</taxon>
        <taxon>Thiopseudomonas</taxon>
    </lineage>
</organism>
<dbReference type="RefSeq" id="WP_289410266.1">
    <property type="nucleotide sequence ID" value="NZ_JAUCDY010000004.1"/>
</dbReference>
<feature type="transmembrane region" description="Helical" evidence="8">
    <location>
        <begin position="36"/>
        <end position="54"/>
    </location>
</feature>
<evidence type="ECO:0000256" key="8">
    <source>
        <dbReference type="SAM" id="Phobius"/>
    </source>
</evidence>
<evidence type="ECO:0000313" key="10">
    <source>
        <dbReference type="Proteomes" id="UP001241056"/>
    </source>
</evidence>
<feature type="transmembrane region" description="Helical" evidence="8">
    <location>
        <begin position="290"/>
        <end position="309"/>
    </location>
</feature>
<feature type="transmembrane region" description="Helical" evidence="8">
    <location>
        <begin position="229"/>
        <end position="250"/>
    </location>
</feature>